<name>A0AAU7PIS4_9CAUD</name>
<organism evidence="2">
    <name type="scientific">Salmonella phage SalP219</name>
    <dbReference type="NCBI Taxonomy" id="3158864"/>
    <lineage>
        <taxon>Viruses</taxon>
        <taxon>Duplodnaviria</taxon>
        <taxon>Heunggongvirae</taxon>
        <taxon>Uroviricota</taxon>
        <taxon>Caudoviricetes</taxon>
        <taxon>Vequintavirinae</taxon>
        <taxon>Seunavirus</taxon>
    </lineage>
</organism>
<evidence type="ECO:0000313" key="2">
    <source>
        <dbReference type="EMBL" id="XBS49901.1"/>
    </source>
</evidence>
<dbReference type="Pfam" id="PF26221">
    <property type="entry name" value="Phage_phiTE_239"/>
    <property type="match status" value="1"/>
</dbReference>
<feature type="transmembrane region" description="Helical" evidence="1">
    <location>
        <begin position="89"/>
        <end position="111"/>
    </location>
</feature>
<accession>A0AAU7PIS4</accession>
<keyword evidence="1" id="KW-0472">Membrane</keyword>
<keyword evidence="1" id="KW-0812">Transmembrane</keyword>
<proteinExistence type="predicted"/>
<keyword evidence="1" id="KW-1133">Transmembrane helix</keyword>
<feature type="transmembrane region" description="Helical" evidence="1">
    <location>
        <begin position="21"/>
        <end position="43"/>
    </location>
</feature>
<evidence type="ECO:0000256" key="1">
    <source>
        <dbReference type="SAM" id="Phobius"/>
    </source>
</evidence>
<protein>
    <submittedName>
        <fullName evidence="2">Membrane protein</fullName>
    </submittedName>
</protein>
<dbReference type="EMBL" id="PP595732">
    <property type="protein sequence ID" value="XBS49901.1"/>
    <property type="molecule type" value="Genomic_DNA"/>
</dbReference>
<feature type="transmembrane region" description="Helical" evidence="1">
    <location>
        <begin position="55"/>
        <end position="77"/>
    </location>
</feature>
<dbReference type="InterPro" id="IPR059028">
    <property type="entry name" value="PhiTE_239"/>
</dbReference>
<sequence length="157" mass="18025">MISSALYFLCFAVLLLNADKGIRIMSIFGMIHILLENILYWWFSVHIQFFDLSLYMSLCWLLDITLLFATACVLSGWKKKLMLSVSVPVLFCQIIVMQFPYLLPLALSFVIKSSYQTVMEVLILCASFKDNTVKEWLKTATVVSLVVLARFLPMLVH</sequence>
<reference evidence="2" key="1">
    <citation type="submission" date="2024-04" db="EMBL/GenBank/DDBJ databases">
        <authorList>
            <person name="Jaglan A.B."/>
            <person name="Vashisth M."/>
            <person name="Anand T."/>
            <person name="Virmani N."/>
            <person name="Bera B."/>
            <person name="Vaid R."/>
        </authorList>
    </citation>
    <scope>NUCLEOTIDE SEQUENCE</scope>
</reference>